<dbReference type="InterPro" id="IPR058649">
    <property type="entry name" value="CzcB_C"/>
</dbReference>
<dbReference type="GO" id="GO:0030288">
    <property type="term" value="C:outer membrane-bounded periplasmic space"/>
    <property type="evidence" value="ECO:0007669"/>
    <property type="project" value="TreeGrafter"/>
</dbReference>
<proteinExistence type="inferred from homology"/>
<dbReference type="GO" id="GO:0046914">
    <property type="term" value="F:transition metal ion binding"/>
    <property type="evidence" value="ECO:0007669"/>
    <property type="project" value="TreeGrafter"/>
</dbReference>
<organism evidence="9 10">
    <name type="scientific">Candidatus Nitrospira neomarina</name>
    <dbReference type="NCBI Taxonomy" id="3020899"/>
    <lineage>
        <taxon>Bacteria</taxon>
        <taxon>Pseudomonadati</taxon>
        <taxon>Nitrospirota</taxon>
        <taxon>Nitrospiria</taxon>
        <taxon>Nitrospirales</taxon>
        <taxon>Nitrospiraceae</taxon>
        <taxon>Nitrospira</taxon>
    </lineage>
</organism>
<dbReference type="Gene3D" id="2.60.40.10">
    <property type="entry name" value="Immunoglobulins"/>
    <property type="match status" value="1"/>
</dbReference>
<dbReference type="NCBIfam" id="TIGR01730">
    <property type="entry name" value="RND_mfp"/>
    <property type="match status" value="1"/>
</dbReference>
<keyword evidence="3" id="KW-0812">Transmembrane</keyword>
<dbReference type="RefSeq" id="WP_312748324.1">
    <property type="nucleotide sequence ID" value="NZ_CP116968.1"/>
</dbReference>
<comment type="similarity">
    <text evidence="1">Belongs to the membrane fusion protein (MFP) (TC 8.A.1) family.</text>
</comment>
<evidence type="ECO:0000259" key="7">
    <source>
        <dbReference type="Pfam" id="PF25954"/>
    </source>
</evidence>
<dbReference type="Proteomes" id="UP001302494">
    <property type="component" value="Chromosome"/>
</dbReference>
<dbReference type="SUPFAM" id="SSF111369">
    <property type="entry name" value="HlyD-like secretion proteins"/>
    <property type="match status" value="1"/>
</dbReference>
<dbReference type="FunFam" id="2.40.30.170:FF:000010">
    <property type="entry name" value="Efflux RND transporter periplasmic adaptor subunit"/>
    <property type="match status" value="1"/>
</dbReference>
<evidence type="ECO:0000256" key="3">
    <source>
        <dbReference type="SAM" id="Phobius"/>
    </source>
</evidence>
<dbReference type="GO" id="GO:0060003">
    <property type="term" value="P:copper ion export"/>
    <property type="evidence" value="ECO:0007669"/>
    <property type="project" value="TreeGrafter"/>
</dbReference>
<keyword evidence="3" id="KW-0472">Membrane</keyword>
<sequence length="560" mass="61840">MLTHKSPPRWIIFGVVLCILMAGLFFFKESWWHVFQSAGKTTNDATPTDQPMPDMDTMSDRSSMEMETRQAYAMVTPARQQLIGVTTERVSMQSLQTVIRAVGKVAYDEERLTHINLRISGWIEDLFVDTTGQLVRKGQPLFTLYSQELVSAQEEYLLAMKANQQIQDSPLLETRHQTAQMVQSARDRLRHWTLTDGQVDDLARRGKPQTYVTIYSPVAGYVIDKQVFKGTLVKPEMTLYAIADLSTVWVEAEVFEYEMPFVHVGQEGILTLAAYPGETFRGEITFIYPYLNQEARTNTVRLVFKNPKLRLKPDMYGTVQIQVNRGSKLAVPEEAVLDSGIRQIVYVVRGEGMFEPRQVTLGPKVGGYYEVVEGLALDERIATSGTFLLDSESKLMASSNMMGALGMGGIQMEQAHMGKMDMGMDKAMTGSGMTPENKTPAGKSQKQAADLTLGFTTHPSPVHIGQNRIQVTVSNQQGTPVSPAQVQLTFTMPMPGMLPATVPMTAKAEGTYEATVNLGMAGQWDLTILIQRAGQPDIQETFSVIAGGGGMSGMPGMSGM</sequence>
<dbReference type="Pfam" id="PF25954">
    <property type="entry name" value="Beta-barrel_RND_2"/>
    <property type="match status" value="1"/>
</dbReference>
<dbReference type="Pfam" id="PF13115">
    <property type="entry name" value="YtkA"/>
    <property type="match status" value="1"/>
</dbReference>
<reference evidence="9 10" key="1">
    <citation type="submission" date="2023-01" db="EMBL/GenBank/DDBJ databases">
        <title>Cultivation and genomic characterization of new, ubiquitous marine nitrite-oxidizing bacteria from the Nitrospirales.</title>
        <authorList>
            <person name="Mueller A.J."/>
            <person name="Daebeler A."/>
            <person name="Herbold C.W."/>
            <person name="Kirkegaard R.H."/>
            <person name="Daims H."/>
        </authorList>
    </citation>
    <scope>NUCLEOTIDE SEQUENCE [LARGE SCALE GENOMIC DNA]</scope>
    <source>
        <strain evidence="9 10">DK</strain>
    </source>
</reference>
<feature type="domain" description="CusB-like beta-barrel" evidence="7">
    <location>
        <begin position="247"/>
        <end position="322"/>
    </location>
</feature>
<feature type="domain" description="CzcB-like C-terminal circularly permuted SH3-like" evidence="8">
    <location>
        <begin position="329"/>
        <end position="389"/>
    </location>
</feature>
<feature type="domain" description="CusB-like barrel-sandwich hybrid" evidence="6">
    <location>
        <begin position="113"/>
        <end position="243"/>
    </location>
</feature>
<dbReference type="InterPro" id="IPR058792">
    <property type="entry name" value="Beta-barrel_RND_2"/>
</dbReference>
<dbReference type="GO" id="GO:0015679">
    <property type="term" value="P:plasma membrane copper ion transport"/>
    <property type="evidence" value="ECO:0007669"/>
    <property type="project" value="TreeGrafter"/>
</dbReference>
<keyword evidence="3" id="KW-1133">Transmembrane helix</keyword>
<feature type="transmembrane region" description="Helical" evidence="3">
    <location>
        <begin position="10"/>
        <end position="27"/>
    </location>
</feature>
<evidence type="ECO:0000259" key="6">
    <source>
        <dbReference type="Pfam" id="PF25919"/>
    </source>
</evidence>
<dbReference type="InterPro" id="IPR013783">
    <property type="entry name" value="Ig-like_fold"/>
</dbReference>
<evidence type="ECO:0000313" key="10">
    <source>
        <dbReference type="Proteomes" id="UP001302494"/>
    </source>
</evidence>
<gene>
    <name evidence="9" type="ORF">PQG83_07745</name>
</gene>
<dbReference type="GO" id="GO:0022857">
    <property type="term" value="F:transmembrane transporter activity"/>
    <property type="evidence" value="ECO:0007669"/>
    <property type="project" value="InterPro"/>
</dbReference>
<dbReference type="InterPro" id="IPR058791">
    <property type="entry name" value="3HB_CusB"/>
</dbReference>
<keyword evidence="10" id="KW-1185">Reference proteome</keyword>
<dbReference type="InterPro" id="IPR058790">
    <property type="entry name" value="BSH_CusB"/>
</dbReference>
<dbReference type="EMBL" id="CP116968">
    <property type="protein sequence ID" value="WNM63637.1"/>
    <property type="molecule type" value="Genomic_DNA"/>
</dbReference>
<dbReference type="Gene3D" id="2.40.30.170">
    <property type="match status" value="1"/>
</dbReference>
<dbReference type="AlphaFoldDB" id="A0AA96GLS7"/>
<protein>
    <submittedName>
        <fullName evidence="9">FixH family protein</fullName>
    </submittedName>
</protein>
<dbReference type="InterPro" id="IPR051909">
    <property type="entry name" value="MFP_Cation_Efflux"/>
</dbReference>
<dbReference type="InterPro" id="IPR032693">
    <property type="entry name" value="YtkA-like_dom"/>
</dbReference>
<dbReference type="KEGG" id="nneo:PQG83_07745"/>
<dbReference type="Gene3D" id="2.40.420.20">
    <property type="match status" value="1"/>
</dbReference>
<evidence type="ECO:0000259" key="4">
    <source>
        <dbReference type="Pfam" id="PF13115"/>
    </source>
</evidence>
<dbReference type="Pfam" id="PF25919">
    <property type="entry name" value="BSH_CusB"/>
    <property type="match status" value="1"/>
</dbReference>
<accession>A0AA96GLS7</accession>
<dbReference type="GO" id="GO:0016020">
    <property type="term" value="C:membrane"/>
    <property type="evidence" value="ECO:0007669"/>
    <property type="project" value="InterPro"/>
</dbReference>
<evidence type="ECO:0000259" key="5">
    <source>
        <dbReference type="Pfam" id="PF25869"/>
    </source>
</evidence>
<dbReference type="Gene3D" id="2.40.50.100">
    <property type="match status" value="1"/>
</dbReference>
<evidence type="ECO:0000256" key="2">
    <source>
        <dbReference type="ARBA" id="ARBA00022448"/>
    </source>
</evidence>
<dbReference type="Pfam" id="PF25975">
    <property type="entry name" value="CzcB_C"/>
    <property type="match status" value="1"/>
</dbReference>
<dbReference type="PANTHER" id="PTHR30097:SF15">
    <property type="entry name" value="CATION EFFLUX SYSTEM PROTEIN CUSB"/>
    <property type="match status" value="1"/>
</dbReference>
<evidence type="ECO:0000313" key="9">
    <source>
        <dbReference type="EMBL" id="WNM63637.1"/>
    </source>
</evidence>
<dbReference type="PANTHER" id="PTHR30097">
    <property type="entry name" value="CATION EFFLUX SYSTEM PROTEIN CUSB"/>
    <property type="match status" value="1"/>
</dbReference>
<feature type="domain" description="CusB-like three alpha-helical bundle" evidence="5">
    <location>
        <begin position="148"/>
        <end position="210"/>
    </location>
</feature>
<dbReference type="InterPro" id="IPR006143">
    <property type="entry name" value="RND_pump_MFP"/>
</dbReference>
<evidence type="ECO:0000259" key="8">
    <source>
        <dbReference type="Pfam" id="PF25975"/>
    </source>
</evidence>
<evidence type="ECO:0000256" key="1">
    <source>
        <dbReference type="ARBA" id="ARBA00009477"/>
    </source>
</evidence>
<dbReference type="Pfam" id="PF25869">
    <property type="entry name" value="3HB_CusB"/>
    <property type="match status" value="1"/>
</dbReference>
<feature type="domain" description="YtkA-like" evidence="4">
    <location>
        <begin position="447"/>
        <end position="528"/>
    </location>
</feature>
<keyword evidence="2" id="KW-0813">Transport</keyword>
<name>A0AA96GLS7_9BACT</name>